<evidence type="ECO:0000256" key="1">
    <source>
        <dbReference type="ARBA" id="ARBA00023015"/>
    </source>
</evidence>
<organism evidence="5 6">
    <name type="scientific">Amantichitinum ursilacus</name>
    <dbReference type="NCBI Taxonomy" id="857265"/>
    <lineage>
        <taxon>Bacteria</taxon>
        <taxon>Pseudomonadati</taxon>
        <taxon>Pseudomonadota</taxon>
        <taxon>Betaproteobacteria</taxon>
        <taxon>Neisseriales</taxon>
        <taxon>Chitinibacteraceae</taxon>
        <taxon>Amantichitinum</taxon>
    </lineage>
</organism>
<accession>A0A0N0XM09</accession>
<name>A0A0N0XM09_9NEIS</name>
<keyword evidence="3" id="KW-0804">Transcription</keyword>
<evidence type="ECO:0000313" key="5">
    <source>
        <dbReference type="EMBL" id="KPC53768.1"/>
    </source>
</evidence>
<gene>
    <name evidence="5" type="ORF">WG78_07990</name>
</gene>
<keyword evidence="2" id="KW-0238">DNA-binding</keyword>
<dbReference type="STRING" id="857265.WG78_07990"/>
<dbReference type="SMART" id="SM00342">
    <property type="entry name" value="HTH_ARAC"/>
    <property type="match status" value="1"/>
</dbReference>
<dbReference type="InterPro" id="IPR018062">
    <property type="entry name" value="HTH_AraC-typ_CS"/>
</dbReference>
<dbReference type="PANTHER" id="PTHR46796">
    <property type="entry name" value="HTH-TYPE TRANSCRIPTIONAL ACTIVATOR RHAS-RELATED"/>
    <property type="match status" value="1"/>
</dbReference>
<evidence type="ECO:0000259" key="4">
    <source>
        <dbReference type="PROSITE" id="PS01124"/>
    </source>
</evidence>
<evidence type="ECO:0000256" key="2">
    <source>
        <dbReference type="ARBA" id="ARBA00023125"/>
    </source>
</evidence>
<protein>
    <submittedName>
        <fullName evidence="5">Transcriptional regulator EutR</fullName>
    </submittedName>
</protein>
<dbReference type="SUPFAM" id="SSF46689">
    <property type="entry name" value="Homeodomain-like"/>
    <property type="match status" value="2"/>
</dbReference>
<evidence type="ECO:0000313" key="6">
    <source>
        <dbReference type="Proteomes" id="UP000037939"/>
    </source>
</evidence>
<evidence type="ECO:0000256" key="3">
    <source>
        <dbReference type="ARBA" id="ARBA00023163"/>
    </source>
</evidence>
<dbReference type="Gene3D" id="1.10.10.60">
    <property type="entry name" value="Homeodomain-like"/>
    <property type="match status" value="1"/>
</dbReference>
<dbReference type="PROSITE" id="PS00041">
    <property type="entry name" value="HTH_ARAC_FAMILY_1"/>
    <property type="match status" value="1"/>
</dbReference>
<dbReference type="Pfam" id="PF12833">
    <property type="entry name" value="HTH_18"/>
    <property type="match status" value="1"/>
</dbReference>
<dbReference type="EMBL" id="LAQT01000005">
    <property type="protein sequence ID" value="KPC53768.1"/>
    <property type="molecule type" value="Genomic_DNA"/>
</dbReference>
<comment type="caution">
    <text evidence="5">The sequence shown here is derived from an EMBL/GenBank/DDBJ whole genome shotgun (WGS) entry which is preliminary data.</text>
</comment>
<dbReference type="Proteomes" id="UP000037939">
    <property type="component" value="Unassembled WGS sequence"/>
</dbReference>
<dbReference type="PATRIC" id="fig|857265.3.peg.1637"/>
<dbReference type="PANTHER" id="PTHR46796:SF12">
    <property type="entry name" value="HTH-TYPE DNA-BINDING TRANSCRIPTIONAL ACTIVATOR EUTR"/>
    <property type="match status" value="1"/>
</dbReference>
<dbReference type="InterPro" id="IPR009057">
    <property type="entry name" value="Homeodomain-like_sf"/>
</dbReference>
<keyword evidence="6" id="KW-1185">Reference proteome</keyword>
<dbReference type="RefSeq" id="WP_053937260.1">
    <property type="nucleotide sequence ID" value="NZ_LAQT01000005.1"/>
</dbReference>
<dbReference type="OrthoDB" id="185346at2"/>
<dbReference type="GO" id="GO:0003700">
    <property type="term" value="F:DNA-binding transcription factor activity"/>
    <property type="evidence" value="ECO:0007669"/>
    <property type="project" value="InterPro"/>
</dbReference>
<proteinExistence type="predicted"/>
<dbReference type="InterPro" id="IPR018060">
    <property type="entry name" value="HTH_AraC"/>
</dbReference>
<dbReference type="PROSITE" id="PS01124">
    <property type="entry name" value="HTH_ARAC_FAMILY_2"/>
    <property type="match status" value="1"/>
</dbReference>
<dbReference type="GO" id="GO:0043565">
    <property type="term" value="F:sequence-specific DNA binding"/>
    <property type="evidence" value="ECO:0007669"/>
    <property type="project" value="InterPro"/>
</dbReference>
<reference evidence="5 6" key="1">
    <citation type="submission" date="2015-07" db="EMBL/GenBank/DDBJ databases">
        <title>Draft genome sequence of the Amantichitinum ursilacus IGB-41, a new chitin-degrading bacterium.</title>
        <authorList>
            <person name="Kirstahler P."/>
            <person name="Guenther M."/>
            <person name="Grumaz C."/>
            <person name="Rupp S."/>
            <person name="Zibek S."/>
            <person name="Sohn K."/>
        </authorList>
    </citation>
    <scope>NUCLEOTIDE SEQUENCE [LARGE SCALE GENOMIC DNA]</scope>
    <source>
        <strain evidence="5 6">IGB-41</strain>
    </source>
</reference>
<sequence>MQDDAITLARPHRAARRTIVAHDVDEQAHNLTDWEQRYDQITAGRFCGVLDEWRNQDVQIFRERNSCALHQACSVRPDAFWFGIEAQTRGMRINGRPVGDDRVMTRPGHHPFELMTPDAHEILGIVIQRSTLLAAAEQQRCVIETSRLASAELLQVDHAALQTCRQTIQALLAMDEPAAALAAQADHVISALLALLDTSAPETEACASLARRRRIVRDAHEYVLSHQDVTVTVPMLCEQLYVSRRTLQYCFGDVLGISPMAYLRYLRLNEVRRQLTHAAGAEVRVGDVAAAWGFKNFSQFSCDYKKLFGASPSSALKLLA</sequence>
<keyword evidence="1" id="KW-0805">Transcription regulation</keyword>
<dbReference type="InterPro" id="IPR050204">
    <property type="entry name" value="AraC_XylS_family_regulators"/>
</dbReference>
<dbReference type="AlphaFoldDB" id="A0A0N0XM09"/>
<feature type="domain" description="HTH araC/xylS-type" evidence="4">
    <location>
        <begin position="217"/>
        <end position="318"/>
    </location>
</feature>